<dbReference type="Proteomes" id="UP001234989">
    <property type="component" value="Chromosome 8"/>
</dbReference>
<proteinExistence type="predicted"/>
<sequence length="91" mass="10408">MTKEQIQKDQERGKNMAKMMTQRHILSKNVMGTGFKSANDVGVGEENPKEAHFEALYKKKVNFLENQGGGFHPNYPRPGGNQSWNRERDDV</sequence>
<organism evidence="2 3">
    <name type="scientific">Solanum verrucosum</name>
    <dbReference type="NCBI Taxonomy" id="315347"/>
    <lineage>
        <taxon>Eukaryota</taxon>
        <taxon>Viridiplantae</taxon>
        <taxon>Streptophyta</taxon>
        <taxon>Embryophyta</taxon>
        <taxon>Tracheophyta</taxon>
        <taxon>Spermatophyta</taxon>
        <taxon>Magnoliopsida</taxon>
        <taxon>eudicotyledons</taxon>
        <taxon>Gunneridae</taxon>
        <taxon>Pentapetalae</taxon>
        <taxon>asterids</taxon>
        <taxon>lamiids</taxon>
        <taxon>Solanales</taxon>
        <taxon>Solanaceae</taxon>
        <taxon>Solanoideae</taxon>
        <taxon>Solaneae</taxon>
        <taxon>Solanum</taxon>
    </lineage>
</organism>
<feature type="region of interest" description="Disordered" evidence="1">
    <location>
        <begin position="66"/>
        <end position="91"/>
    </location>
</feature>
<name>A0AAF0ZLD5_SOLVR</name>
<protein>
    <submittedName>
        <fullName evidence="2">Uncharacterized protein</fullName>
    </submittedName>
</protein>
<evidence type="ECO:0000313" key="2">
    <source>
        <dbReference type="EMBL" id="WMV41134.1"/>
    </source>
</evidence>
<accession>A0AAF0ZLD5</accession>
<keyword evidence="3" id="KW-1185">Reference proteome</keyword>
<gene>
    <name evidence="2" type="ORF">MTR67_034519</name>
</gene>
<dbReference type="EMBL" id="CP133619">
    <property type="protein sequence ID" value="WMV41134.1"/>
    <property type="molecule type" value="Genomic_DNA"/>
</dbReference>
<evidence type="ECO:0000256" key="1">
    <source>
        <dbReference type="SAM" id="MobiDB-lite"/>
    </source>
</evidence>
<dbReference type="AlphaFoldDB" id="A0AAF0ZLD5"/>
<reference evidence="2" key="1">
    <citation type="submission" date="2023-08" db="EMBL/GenBank/DDBJ databases">
        <title>A de novo genome assembly of Solanum verrucosum Schlechtendal, a Mexican diploid species geographically isolated from the other diploid A-genome species in potato relatives.</title>
        <authorList>
            <person name="Hosaka K."/>
        </authorList>
    </citation>
    <scope>NUCLEOTIDE SEQUENCE</scope>
    <source>
        <tissue evidence="2">Young leaves</tissue>
    </source>
</reference>
<evidence type="ECO:0000313" key="3">
    <source>
        <dbReference type="Proteomes" id="UP001234989"/>
    </source>
</evidence>